<feature type="non-terminal residue" evidence="2">
    <location>
        <position position="1"/>
    </location>
</feature>
<feature type="region of interest" description="Disordered" evidence="1">
    <location>
        <begin position="16"/>
        <end position="48"/>
    </location>
</feature>
<sequence>GQKPYSATTLIPPLPPISKAFTESNERAEEGRPHNKMGMKGERATEQRGQPYWQETYALCGASSVRFPSGIHMERKLFVGTLGFYSNSDVTGSPRLLLFLFLAELEAG</sequence>
<feature type="non-terminal residue" evidence="2">
    <location>
        <position position="108"/>
    </location>
</feature>
<dbReference type="Proteomes" id="UP001311232">
    <property type="component" value="Unassembled WGS sequence"/>
</dbReference>
<accession>A0AAV9QN22</accession>
<reference evidence="2 3" key="1">
    <citation type="submission" date="2021-06" db="EMBL/GenBank/DDBJ databases">
        <authorList>
            <person name="Palmer J.M."/>
        </authorList>
    </citation>
    <scope>NUCLEOTIDE SEQUENCE [LARGE SCALE GENOMIC DNA]</scope>
    <source>
        <strain evidence="2 3">MEX-2019</strain>
        <tissue evidence="2">Muscle</tissue>
    </source>
</reference>
<evidence type="ECO:0000313" key="3">
    <source>
        <dbReference type="Proteomes" id="UP001311232"/>
    </source>
</evidence>
<feature type="compositionally biased region" description="Basic and acidic residues" evidence="1">
    <location>
        <begin position="24"/>
        <end position="46"/>
    </location>
</feature>
<comment type="caution">
    <text evidence="2">The sequence shown here is derived from an EMBL/GenBank/DDBJ whole genome shotgun (WGS) entry which is preliminary data.</text>
</comment>
<keyword evidence="3" id="KW-1185">Reference proteome</keyword>
<dbReference type="AlphaFoldDB" id="A0AAV9QN22"/>
<protein>
    <submittedName>
        <fullName evidence="2">Uncharacterized protein</fullName>
    </submittedName>
</protein>
<evidence type="ECO:0000313" key="2">
    <source>
        <dbReference type="EMBL" id="KAK5598383.1"/>
    </source>
</evidence>
<proteinExistence type="predicted"/>
<evidence type="ECO:0000256" key="1">
    <source>
        <dbReference type="SAM" id="MobiDB-lite"/>
    </source>
</evidence>
<name>A0AAV9QN22_9TELE</name>
<gene>
    <name evidence="2" type="ORF">CRENBAI_012633</name>
</gene>
<organism evidence="2 3">
    <name type="scientific">Crenichthys baileyi</name>
    <name type="common">White River springfish</name>
    <dbReference type="NCBI Taxonomy" id="28760"/>
    <lineage>
        <taxon>Eukaryota</taxon>
        <taxon>Metazoa</taxon>
        <taxon>Chordata</taxon>
        <taxon>Craniata</taxon>
        <taxon>Vertebrata</taxon>
        <taxon>Euteleostomi</taxon>
        <taxon>Actinopterygii</taxon>
        <taxon>Neopterygii</taxon>
        <taxon>Teleostei</taxon>
        <taxon>Neoteleostei</taxon>
        <taxon>Acanthomorphata</taxon>
        <taxon>Ovalentaria</taxon>
        <taxon>Atherinomorphae</taxon>
        <taxon>Cyprinodontiformes</taxon>
        <taxon>Goodeidae</taxon>
        <taxon>Crenichthys</taxon>
    </lineage>
</organism>
<dbReference type="EMBL" id="JAHHUM010003123">
    <property type="protein sequence ID" value="KAK5598383.1"/>
    <property type="molecule type" value="Genomic_DNA"/>
</dbReference>